<evidence type="ECO:0000256" key="2">
    <source>
        <dbReference type="ARBA" id="ARBA00022722"/>
    </source>
</evidence>
<keyword evidence="2" id="KW-0540">Nuclease</keyword>
<reference evidence="9" key="1">
    <citation type="submission" date="2014-11" db="EMBL/GenBank/DDBJ databases">
        <authorList>
            <person name="Geib S."/>
        </authorList>
    </citation>
    <scope>NUCLEOTIDE SEQUENCE</scope>
</reference>
<reference evidence="9" key="2">
    <citation type="journal article" date="2015" name="Gigascience">
        <title>Reconstructing a comprehensive transcriptome assembly of a white-pupal translocated strain of the pest fruit fly Bactrocera cucurbitae.</title>
        <authorList>
            <person name="Sim S.B."/>
            <person name="Calla B."/>
            <person name="Hall B."/>
            <person name="DeRego T."/>
            <person name="Geib S.M."/>
        </authorList>
    </citation>
    <scope>NUCLEOTIDE SEQUENCE</scope>
</reference>
<keyword evidence="4" id="KW-0378">Hydrolase</keyword>
<dbReference type="Gene3D" id="3.30.420.10">
    <property type="entry name" value="Ribonuclease H-like superfamily/Ribonuclease H"/>
    <property type="match status" value="1"/>
</dbReference>
<gene>
    <name evidence="9" type="primary">TREX2</name>
    <name evidence="9" type="ORF">g.40633</name>
</gene>
<dbReference type="GO" id="GO:0046872">
    <property type="term" value="F:metal ion binding"/>
    <property type="evidence" value="ECO:0007669"/>
    <property type="project" value="UniProtKB-KW"/>
</dbReference>
<keyword evidence="6" id="KW-0460">Magnesium</keyword>
<dbReference type="InterPro" id="IPR013520">
    <property type="entry name" value="Ribonucl_H"/>
</dbReference>
<dbReference type="GO" id="GO:0008296">
    <property type="term" value="F:3'-5'-DNA exonuclease activity"/>
    <property type="evidence" value="ECO:0007669"/>
    <property type="project" value="TreeGrafter"/>
</dbReference>
<keyword evidence="3" id="KW-0479">Metal-binding</keyword>
<dbReference type="SUPFAM" id="SSF53098">
    <property type="entry name" value="Ribonuclease H-like"/>
    <property type="match status" value="1"/>
</dbReference>
<dbReference type="EMBL" id="GBXI01001822">
    <property type="protein sequence ID" value="JAD12470.1"/>
    <property type="molecule type" value="Transcribed_RNA"/>
</dbReference>
<protein>
    <submittedName>
        <fullName evidence="9">Three prime repair exonuclease 2</fullName>
    </submittedName>
</protein>
<evidence type="ECO:0000256" key="5">
    <source>
        <dbReference type="ARBA" id="ARBA00022839"/>
    </source>
</evidence>
<sequence>MPTLMSPRIASFVVLDLEASTYDGNESKLSVAELCMYGFPSTDLKTQPIRVTPNSKICSPLPSPNLNKLTLLCNPQKVIYPTTTAMSKLDNYMLEYESCFDANTAVIITSFIKHMPQPVCLVAHGGSKHDFAIVKNTFNKLKLELPHDILCIDSVNVFWGIDKLKECDSEFINKHNGQYPPRGTYKLKNMYERFFKEAPKVMHQAEADVESLTHLMNVYGSDFLLYAQNHAIPFKDVGSNV</sequence>
<keyword evidence="5 9" id="KW-0269">Exonuclease</keyword>
<evidence type="ECO:0000259" key="8">
    <source>
        <dbReference type="SMART" id="SM00479"/>
    </source>
</evidence>
<name>A0A0A1XNL7_ZEUCU</name>
<proteinExistence type="inferred from homology"/>
<dbReference type="AlphaFoldDB" id="A0A0A1XNL7"/>
<comment type="similarity">
    <text evidence="7">Belongs to the exonuclease superfamily. TREX family.</text>
</comment>
<dbReference type="GO" id="GO:0006308">
    <property type="term" value="P:DNA catabolic process"/>
    <property type="evidence" value="ECO:0007669"/>
    <property type="project" value="TreeGrafter"/>
</dbReference>
<comment type="cofactor">
    <cofactor evidence="1">
        <name>Mg(2+)</name>
        <dbReference type="ChEBI" id="CHEBI:18420"/>
    </cofactor>
</comment>
<dbReference type="PANTHER" id="PTHR13058:SF19">
    <property type="entry name" value="LD40940P"/>
    <property type="match status" value="1"/>
</dbReference>
<evidence type="ECO:0000256" key="6">
    <source>
        <dbReference type="ARBA" id="ARBA00022842"/>
    </source>
</evidence>
<evidence type="ECO:0000256" key="4">
    <source>
        <dbReference type="ARBA" id="ARBA00022801"/>
    </source>
</evidence>
<dbReference type="PANTHER" id="PTHR13058">
    <property type="entry name" value="THREE PRIME REPAIR EXONUCLEASE 1, 2"/>
    <property type="match status" value="1"/>
</dbReference>
<dbReference type="GO" id="GO:0003676">
    <property type="term" value="F:nucleic acid binding"/>
    <property type="evidence" value="ECO:0007669"/>
    <property type="project" value="InterPro"/>
</dbReference>
<evidence type="ECO:0000256" key="1">
    <source>
        <dbReference type="ARBA" id="ARBA00001946"/>
    </source>
</evidence>
<dbReference type="InterPro" id="IPR036397">
    <property type="entry name" value="RNaseH_sf"/>
</dbReference>
<dbReference type="GO" id="GO:0005737">
    <property type="term" value="C:cytoplasm"/>
    <property type="evidence" value="ECO:0007669"/>
    <property type="project" value="TreeGrafter"/>
</dbReference>
<dbReference type="SMART" id="SM00479">
    <property type="entry name" value="EXOIII"/>
    <property type="match status" value="1"/>
</dbReference>
<dbReference type="InterPro" id="IPR012337">
    <property type="entry name" value="RNaseH-like_sf"/>
</dbReference>
<evidence type="ECO:0000313" key="9">
    <source>
        <dbReference type="EMBL" id="JAD12470.1"/>
    </source>
</evidence>
<evidence type="ECO:0000256" key="7">
    <source>
        <dbReference type="ARBA" id="ARBA00025769"/>
    </source>
</evidence>
<organism evidence="9">
    <name type="scientific">Zeugodacus cucurbitae</name>
    <name type="common">Melon fruit fly</name>
    <name type="synonym">Bactrocera cucurbitae</name>
    <dbReference type="NCBI Taxonomy" id="28588"/>
    <lineage>
        <taxon>Eukaryota</taxon>
        <taxon>Metazoa</taxon>
        <taxon>Ecdysozoa</taxon>
        <taxon>Arthropoda</taxon>
        <taxon>Hexapoda</taxon>
        <taxon>Insecta</taxon>
        <taxon>Pterygota</taxon>
        <taxon>Neoptera</taxon>
        <taxon>Endopterygota</taxon>
        <taxon>Diptera</taxon>
        <taxon>Brachycera</taxon>
        <taxon>Muscomorpha</taxon>
        <taxon>Tephritoidea</taxon>
        <taxon>Tephritidae</taxon>
        <taxon>Zeugodacus</taxon>
        <taxon>Zeugodacus</taxon>
    </lineage>
</organism>
<accession>A0A0A1XNL7</accession>
<evidence type="ECO:0000256" key="3">
    <source>
        <dbReference type="ARBA" id="ARBA00022723"/>
    </source>
</evidence>
<feature type="domain" description="Exonuclease" evidence="8">
    <location>
        <begin position="11"/>
        <end position="225"/>
    </location>
</feature>
<dbReference type="InterPro" id="IPR040393">
    <property type="entry name" value="TREX1/2"/>
</dbReference>